<dbReference type="GO" id="GO:0046512">
    <property type="term" value="P:sphingosine biosynthetic process"/>
    <property type="evidence" value="ECO:0000318"/>
    <property type="project" value="GO_Central"/>
</dbReference>
<proteinExistence type="predicted"/>
<feature type="compositionally biased region" description="Acidic residues" evidence="1">
    <location>
        <begin position="36"/>
        <end position="45"/>
    </location>
</feature>
<dbReference type="STRING" id="164328.H3GJU7"/>
<dbReference type="EMBL" id="DS566015">
    <property type="status" value="NOT_ANNOTATED_CDS"/>
    <property type="molecule type" value="Genomic_DNA"/>
</dbReference>
<dbReference type="GO" id="GO:0016020">
    <property type="term" value="C:membrane"/>
    <property type="evidence" value="ECO:0000318"/>
    <property type="project" value="GO_Central"/>
</dbReference>
<dbReference type="eggNOG" id="KOG1115">
    <property type="taxonomic scope" value="Eukaryota"/>
</dbReference>
<evidence type="ECO:0000313" key="2">
    <source>
        <dbReference type="EnsemblProtists" id="Phyra76466"/>
    </source>
</evidence>
<sequence>MAVLETRPRDEAPAYVGSVKTIEDENQLFDAIELQPADDEDEDDLPPVKTKRLSSGTAASSDGEALTGDRVRELRERVLEVANRPVSPPAKNHFRRASTVAVPTQGLVPRNESRDDSDSEAVYCVIKRKIRPLDVMTCQASNEDGTTRLEFACTGVSYGIGSDIAVESEATRWLGVYRYFYLKVKRGLFAPHKHEAKMSYVLSDNTPVDPETGEQVLRTYYEIMDDTAEDQHHVERCSIYDDSDPAAKQWTGDAESIFHPASEEKYAGQWQSFTSELTSAGGSNVYFETKYAHPSDGNLDLIYSRKGNILQTAKIAVRYLSNTFLQSELVGYHKVKALVIEPIVEDVLNVDGEVFAGPGPFRIEVVPQLLCVLSEK</sequence>
<dbReference type="AlphaFoldDB" id="H3GJU7"/>
<dbReference type="SUPFAM" id="SSF111331">
    <property type="entry name" value="NAD kinase/diacylglycerol kinase-like"/>
    <property type="match status" value="1"/>
</dbReference>
<reference evidence="3" key="1">
    <citation type="journal article" date="2006" name="Science">
        <title>Phytophthora genome sequences uncover evolutionary origins and mechanisms of pathogenesis.</title>
        <authorList>
            <person name="Tyler B.M."/>
            <person name="Tripathy S."/>
            <person name="Zhang X."/>
            <person name="Dehal P."/>
            <person name="Jiang R.H."/>
            <person name="Aerts A."/>
            <person name="Arredondo F.D."/>
            <person name="Baxter L."/>
            <person name="Bensasson D."/>
            <person name="Beynon J.L."/>
            <person name="Chapman J."/>
            <person name="Damasceno C.M."/>
            <person name="Dorrance A.E."/>
            <person name="Dou D."/>
            <person name="Dickerman A.W."/>
            <person name="Dubchak I.L."/>
            <person name="Garbelotto M."/>
            <person name="Gijzen M."/>
            <person name="Gordon S.G."/>
            <person name="Govers F."/>
            <person name="Grunwald N.J."/>
            <person name="Huang W."/>
            <person name="Ivors K.L."/>
            <person name="Jones R.W."/>
            <person name="Kamoun S."/>
            <person name="Krampis K."/>
            <person name="Lamour K.H."/>
            <person name="Lee M.K."/>
            <person name="McDonald W.H."/>
            <person name="Medina M."/>
            <person name="Meijer H.J."/>
            <person name="Nordberg E.K."/>
            <person name="Maclean D.J."/>
            <person name="Ospina-Giraldo M.D."/>
            <person name="Morris P.F."/>
            <person name="Phuntumart V."/>
            <person name="Putnam N.H."/>
            <person name="Rash S."/>
            <person name="Rose J.K."/>
            <person name="Sakihama Y."/>
            <person name="Salamov A.A."/>
            <person name="Savidor A."/>
            <person name="Scheuring C.F."/>
            <person name="Smith B.M."/>
            <person name="Sobral B.W."/>
            <person name="Terry A."/>
            <person name="Torto-Alalibo T.A."/>
            <person name="Win J."/>
            <person name="Xu Z."/>
            <person name="Zhang H."/>
            <person name="Grigoriev I.V."/>
            <person name="Rokhsar D.S."/>
            <person name="Boore J.L."/>
        </authorList>
    </citation>
    <scope>NUCLEOTIDE SEQUENCE [LARGE SCALE GENOMIC DNA]</scope>
    <source>
        <strain evidence="3">Pr102</strain>
    </source>
</reference>
<dbReference type="OMA" id="WQSFTSE"/>
<reference evidence="2" key="2">
    <citation type="submission" date="2015-06" db="UniProtKB">
        <authorList>
            <consortium name="EnsemblProtists"/>
        </authorList>
    </citation>
    <scope>IDENTIFICATION</scope>
    <source>
        <strain evidence="2">Pr102</strain>
    </source>
</reference>
<dbReference type="PANTHER" id="PTHR12358:SF31">
    <property type="entry name" value="ACYLGLYCEROL KINASE, MITOCHONDRIAL"/>
    <property type="match status" value="1"/>
</dbReference>
<dbReference type="InterPro" id="IPR050187">
    <property type="entry name" value="Lipid_Phosphate_FormReg"/>
</dbReference>
<dbReference type="Gene3D" id="2.60.200.40">
    <property type="match status" value="1"/>
</dbReference>
<dbReference type="InterPro" id="IPR016064">
    <property type="entry name" value="NAD/diacylglycerol_kinase_sf"/>
</dbReference>
<dbReference type="InParanoid" id="H3GJU7"/>
<dbReference type="GO" id="GO:0005737">
    <property type="term" value="C:cytoplasm"/>
    <property type="evidence" value="ECO:0000318"/>
    <property type="project" value="GO_Central"/>
</dbReference>
<feature type="region of interest" description="Disordered" evidence="1">
    <location>
        <begin position="33"/>
        <end position="70"/>
    </location>
</feature>
<accession>H3GJU7</accession>
<dbReference type="GO" id="GO:0016773">
    <property type="term" value="F:phosphotransferase activity, alcohol group as acceptor"/>
    <property type="evidence" value="ECO:0007669"/>
    <property type="project" value="UniProtKB-ARBA"/>
</dbReference>
<dbReference type="HOGENOM" id="CLU_736662_0_0_1"/>
<name>H3GJU7_PHYRM</name>
<protein>
    <submittedName>
        <fullName evidence="2">Uncharacterized protein</fullName>
    </submittedName>
</protein>
<dbReference type="GO" id="GO:0001727">
    <property type="term" value="F:lipid kinase activity"/>
    <property type="evidence" value="ECO:0000318"/>
    <property type="project" value="GO_Central"/>
</dbReference>
<dbReference type="EnsemblProtists" id="Phyra76466">
    <property type="protein sequence ID" value="Phyra76466"/>
    <property type="gene ID" value="Phyra76466"/>
</dbReference>
<dbReference type="PANTHER" id="PTHR12358">
    <property type="entry name" value="SPHINGOSINE KINASE"/>
    <property type="match status" value="1"/>
</dbReference>
<dbReference type="VEuPathDB" id="FungiDB:KRP22_3427"/>
<dbReference type="Proteomes" id="UP000005238">
    <property type="component" value="Unassembled WGS sequence"/>
</dbReference>
<dbReference type="VEuPathDB" id="FungiDB:KRP23_3346"/>
<evidence type="ECO:0000313" key="3">
    <source>
        <dbReference type="Proteomes" id="UP000005238"/>
    </source>
</evidence>
<keyword evidence="3" id="KW-1185">Reference proteome</keyword>
<organism evidence="2 3">
    <name type="scientific">Phytophthora ramorum</name>
    <name type="common">Sudden oak death agent</name>
    <dbReference type="NCBI Taxonomy" id="164328"/>
    <lineage>
        <taxon>Eukaryota</taxon>
        <taxon>Sar</taxon>
        <taxon>Stramenopiles</taxon>
        <taxon>Oomycota</taxon>
        <taxon>Peronosporomycetes</taxon>
        <taxon>Peronosporales</taxon>
        <taxon>Peronosporaceae</taxon>
        <taxon>Phytophthora</taxon>
    </lineage>
</organism>
<evidence type="ECO:0000256" key="1">
    <source>
        <dbReference type="SAM" id="MobiDB-lite"/>
    </source>
</evidence>